<reference evidence="1 2" key="1">
    <citation type="submission" date="2020-08" db="EMBL/GenBank/DDBJ databases">
        <authorList>
            <person name="Liu C."/>
            <person name="Sun Q."/>
        </authorList>
    </citation>
    <scope>NUCLEOTIDE SEQUENCE [LARGE SCALE GENOMIC DNA]</scope>
    <source>
        <strain evidence="1 2">NSJ-61</strain>
    </source>
</reference>
<name>A0A7G9GPQ3_9FIRM</name>
<gene>
    <name evidence="1" type="ORF">H9Q80_02200</name>
</gene>
<proteinExistence type="predicted"/>
<keyword evidence="2" id="KW-1185">Reference proteome</keyword>
<dbReference type="Proteomes" id="UP000515856">
    <property type="component" value="Chromosome"/>
</dbReference>
<dbReference type="EMBL" id="CP060636">
    <property type="protein sequence ID" value="QNM12785.1"/>
    <property type="molecule type" value="Genomic_DNA"/>
</dbReference>
<sequence>MKLLGKMLHNAMLYNNVKADNRVVTIHNTDHDGYGFVSMYAIQSSDSVEFTISKKDYQTLSMFDQMDIAIKDNKISVKTKNGKITIANLTDIDMLIPNIDDVYDTQIKPNDFLPGRKFVGNDKVKIQSNGCNCEPNGYFISDSHVFYIFVKDTYLKNKINIPKEAFDYIGDMTTCSTDEKIVVFANPERGQMFYTTLINVSMNIPKLEYSEIFKAAFDKAELHETFKLLKPYSKFVEFKYINGQMHLLTSEETNNFDIIVSCDVINGTKLQTYQSIDNLLKIIDLSDVSDVTLSFNKNMCFYQNDDVKAGSLHYRGTDKMEVE</sequence>
<organism evidence="1 2">
    <name type="scientific">[Eubacterium] hominis</name>
    <dbReference type="NCBI Taxonomy" id="2764325"/>
    <lineage>
        <taxon>Bacteria</taxon>
        <taxon>Bacillati</taxon>
        <taxon>Bacillota</taxon>
        <taxon>Erysipelotrichia</taxon>
        <taxon>Erysipelotrichales</taxon>
        <taxon>Erysipelotrichaceae</taxon>
        <taxon>Amedibacillus</taxon>
    </lineage>
</organism>
<dbReference type="RefSeq" id="WP_117455406.1">
    <property type="nucleotide sequence ID" value="NZ_CP060636.1"/>
</dbReference>
<protein>
    <submittedName>
        <fullName evidence="1">Uncharacterized protein</fullName>
    </submittedName>
</protein>
<dbReference type="KEGG" id="ehn:H9Q80_02200"/>
<evidence type="ECO:0000313" key="2">
    <source>
        <dbReference type="Proteomes" id="UP000515856"/>
    </source>
</evidence>
<accession>A0A7G9GPQ3</accession>
<evidence type="ECO:0000313" key="1">
    <source>
        <dbReference type="EMBL" id="QNM12785.1"/>
    </source>
</evidence>
<dbReference type="AlphaFoldDB" id="A0A7G9GPQ3"/>